<dbReference type="InterPro" id="IPR011607">
    <property type="entry name" value="MGS-like_dom"/>
</dbReference>
<comment type="similarity">
    <text evidence="3 10">Belongs to the PurH family.</text>
</comment>
<accession>A0A495XEV4</accession>
<dbReference type="PANTHER" id="PTHR11692:SF0">
    <property type="entry name" value="BIFUNCTIONAL PURINE BIOSYNTHESIS PROTEIN ATIC"/>
    <property type="match status" value="1"/>
</dbReference>
<evidence type="ECO:0000256" key="7">
    <source>
        <dbReference type="ARBA" id="ARBA00023268"/>
    </source>
</evidence>
<dbReference type="SUPFAM" id="SSF52335">
    <property type="entry name" value="Methylglyoxal synthase-like"/>
    <property type="match status" value="1"/>
</dbReference>
<evidence type="ECO:0000256" key="1">
    <source>
        <dbReference type="ARBA" id="ARBA00004844"/>
    </source>
</evidence>
<proteinExistence type="inferred from homology"/>
<dbReference type="OrthoDB" id="9802065at2"/>
<dbReference type="EC" id="3.5.4.10" evidence="10"/>
<dbReference type="FunFam" id="3.40.50.1380:FF:000001">
    <property type="entry name" value="Bifunctional purine biosynthesis protein PurH"/>
    <property type="match status" value="1"/>
</dbReference>
<keyword evidence="4 10" id="KW-0808">Transferase</keyword>
<dbReference type="EC" id="2.1.2.3" evidence="10"/>
<comment type="caution">
    <text evidence="12">The sequence shown here is derived from an EMBL/GenBank/DDBJ whole genome shotgun (WGS) entry which is preliminary data.</text>
</comment>
<evidence type="ECO:0000259" key="11">
    <source>
        <dbReference type="PROSITE" id="PS51855"/>
    </source>
</evidence>
<keyword evidence="13" id="KW-1185">Reference proteome</keyword>
<comment type="pathway">
    <text evidence="2 10">Purine metabolism; IMP biosynthesis via de novo pathway; 5-formamido-1-(5-phospho-D-ribosyl)imidazole-4-carboxamide from 5-amino-1-(5-phospho-D-ribosyl)imidazole-4-carboxamide (10-formyl THF route): step 1/1.</text>
</comment>
<dbReference type="GO" id="GO:0004643">
    <property type="term" value="F:phosphoribosylaminoimidazolecarboxamide formyltransferase activity"/>
    <property type="evidence" value="ECO:0007669"/>
    <property type="project" value="UniProtKB-UniRule"/>
</dbReference>
<evidence type="ECO:0000256" key="2">
    <source>
        <dbReference type="ARBA" id="ARBA00004954"/>
    </source>
</evidence>
<comment type="pathway">
    <text evidence="1 10">Purine metabolism; IMP biosynthesis via de novo pathway; IMP from 5-formamido-1-(5-phospho-D-ribosyl)imidazole-4-carboxamide: step 1/1.</text>
</comment>
<keyword evidence="7 10" id="KW-0511">Multifunctional enzyme</keyword>
<evidence type="ECO:0000256" key="10">
    <source>
        <dbReference type="HAMAP-Rule" id="MF_00139"/>
    </source>
</evidence>
<dbReference type="GO" id="GO:0006189">
    <property type="term" value="P:'de novo' IMP biosynthetic process"/>
    <property type="evidence" value="ECO:0007669"/>
    <property type="project" value="UniProtKB-UniRule"/>
</dbReference>
<evidence type="ECO:0000256" key="6">
    <source>
        <dbReference type="ARBA" id="ARBA00022801"/>
    </source>
</evidence>
<dbReference type="Pfam" id="PF01808">
    <property type="entry name" value="AICARFT_IMPCHas"/>
    <property type="match status" value="1"/>
</dbReference>
<dbReference type="PROSITE" id="PS51855">
    <property type="entry name" value="MGS"/>
    <property type="match status" value="1"/>
</dbReference>
<dbReference type="PANTHER" id="PTHR11692">
    <property type="entry name" value="BIFUNCTIONAL PURINE BIOSYNTHESIS PROTEIN PURH"/>
    <property type="match status" value="1"/>
</dbReference>
<dbReference type="AlphaFoldDB" id="A0A495XEV4"/>
<dbReference type="EMBL" id="RBXR01000001">
    <property type="protein sequence ID" value="RKT72229.1"/>
    <property type="molecule type" value="Genomic_DNA"/>
</dbReference>
<comment type="domain">
    <text evidence="10">The IMP cyclohydrolase activity resides in the N-terminal region.</text>
</comment>
<dbReference type="PIRSF" id="PIRSF000414">
    <property type="entry name" value="AICARFT_IMPCHas"/>
    <property type="match status" value="1"/>
</dbReference>
<dbReference type="Gene3D" id="3.40.140.20">
    <property type="match status" value="2"/>
</dbReference>
<evidence type="ECO:0000256" key="3">
    <source>
        <dbReference type="ARBA" id="ARBA00007667"/>
    </source>
</evidence>
<dbReference type="CDD" id="cd01421">
    <property type="entry name" value="IMPCH"/>
    <property type="match status" value="1"/>
</dbReference>
<dbReference type="NCBIfam" id="NF002049">
    <property type="entry name" value="PRK00881.1"/>
    <property type="match status" value="1"/>
</dbReference>
<dbReference type="FunFam" id="3.40.140.20:FF:000002">
    <property type="entry name" value="Bifunctional purine biosynthesis protein PurH"/>
    <property type="match status" value="1"/>
</dbReference>
<dbReference type="Pfam" id="PF02142">
    <property type="entry name" value="MGS"/>
    <property type="match status" value="1"/>
</dbReference>
<feature type="domain" description="MGS-like" evidence="11">
    <location>
        <begin position="1"/>
        <end position="152"/>
    </location>
</feature>
<evidence type="ECO:0000256" key="4">
    <source>
        <dbReference type="ARBA" id="ARBA00022679"/>
    </source>
</evidence>
<evidence type="ECO:0000313" key="12">
    <source>
        <dbReference type="EMBL" id="RKT72229.1"/>
    </source>
</evidence>
<dbReference type="InterPro" id="IPR002695">
    <property type="entry name" value="PurH-like"/>
</dbReference>
<dbReference type="NCBIfam" id="TIGR00355">
    <property type="entry name" value="purH"/>
    <property type="match status" value="1"/>
</dbReference>
<dbReference type="FunFam" id="3.40.140.20:FF:000001">
    <property type="entry name" value="Bifunctional purine biosynthesis protein PurH"/>
    <property type="match status" value="1"/>
</dbReference>
<name>A0A495XEV4_9PSEU</name>
<dbReference type="HAMAP" id="MF_00139">
    <property type="entry name" value="PurH"/>
    <property type="match status" value="1"/>
</dbReference>
<dbReference type="InterPro" id="IPR016193">
    <property type="entry name" value="Cytidine_deaminase-like"/>
</dbReference>
<keyword evidence="5 10" id="KW-0658">Purine biosynthesis</keyword>
<dbReference type="Proteomes" id="UP000272729">
    <property type="component" value="Unassembled WGS sequence"/>
</dbReference>
<comment type="catalytic activity">
    <reaction evidence="8 10">
        <text>(6R)-10-formyltetrahydrofolate + 5-amino-1-(5-phospho-beta-D-ribosyl)imidazole-4-carboxamide = 5-formamido-1-(5-phospho-D-ribosyl)imidazole-4-carboxamide + (6S)-5,6,7,8-tetrahydrofolate</text>
        <dbReference type="Rhea" id="RHEA:22192"/>
        <dbReference type="ChEBI" id="CHEBI:57453"/>
        <dbReference type="ChEBI" id="CHEBI:58467"/>
        <dbReference type="ChEBI" id="CHEBI:58475"/>
        <dbReference type="ChEBI" id="CHEBI:195366"/>
        <dbReference type="EC" id="2.1.2.3"/>
    </reaction>
</comment>
<dbReference type="GO" id="GO:0005829">
    <property type="term" value="C:cytosol"/>
    <property type="evidence" value="ECO:0007669"/>
    <property type="project" value="TreeGrafter"/>
</dbReference>
<sequence length="527" mass="54917">MTTPAERRPVRRALIGVSDKSGLLELATGLHAAGVEIVSTGGTAKALADAGVPVTPVESVTGFPEVLDGRVKTLHPRVHAGLLADTRKPEHVDKLRELDIAPFDLLVVNLYPFTQTVASGASAEECVEQIDIGGPAMVRAAAKNHASVAVVVDPARYEWVLSQVAEGGFTLADRQGLAAAAFRHTASYDVAVASWMGNVLSPDDEGSGFPGWVGATWNRKQVLRYGENPHQKAALYTQGDGRTGLATAQQLHGKEMSYNNFVDADAAWRAAWDHDLPCVAIIKHANPCGIAVSAVDGPGAIADAHRKAHACDPLSAFGGVIAVNREVTVELAEQVAEIFTEVIVAPSYADGAVDVLTRKKNIRILVAAEPERGGVEMRPVSGGLLLQTVDTIEAEGDDPAKWTLACGPALDAEGLADLAFAWRACRAVKSNAILLASGGATVGAGMGQVNRVDAARLAVARAGDRARGAVAASDAYFPFPDGLETLAEAGVRAVVQPGGSVRDAEVIAAAEAAGVTVYLTGTRHFAH</sequence>
<organism evidence="12 13">
    <name type="scientific">Saccharothrix variisporea</name>
    <dbReference type="NCBI Taxonomy" id="543527"/>
    <lineage>
        <taxon>Bacteria</taxon>
        <taxon>Bacillati</taxon>
        <taxon>Actinomycetota</taxon>
        <taxon>Actinomycetes</taxon>
        <taxon>Pseudonocardiales</taxon>
        <taxon>Pseudonocardiaceae</taxon>
        <taxon>Saccharothrix</taxon>
    </lineage>
</organism>
<dbReference type="UniPathway" id="UPA00074">
    <property type="reaction ID" value="UER00133"/>
</dbReference>
<dbReference type="SMART" id="SM00798">
    <property type="entry name" value="AICARFT_IMPCHas"/>
    <property type="match status" value="1"/>
</dbReference>
<protein>
    <recommendedName>
        <fullName evidence="10">Bifunctional purine biosynthesis protein PurH</fullName>
    </recommendedName>
    <domain>
        <recommendedName>
            <fullName evidence="10">Phosphoribosylaminoimidazolecarboxamide formyltransferase</fullName>
            <ecNumber evidence="10">2.1.2.3</ecNumber>
        </recommendedName>
        <alternativeName>
            <fullName evidence="10">AICAR transformylase</fullName>
        </alternativeName>
    </domain>
    <domain>
        <recommendedName>
            <fullName evidence="10">IMP cyclohydrolase</fullName>
            <ecNumber evidence="10">3.5.4.10</ecNumber>
        </recommendedName>
        <alternativeName>
            <fullName evidence="10">ATIC</fullName>
        </alternativeName>
        <alternativeName>
            <fullName evidence="10">IMP synthase</fullName>
        </alternativeName>
        <alternativeName>
            <fullName evidence="10">Inosinicase</fullName>
        </alternativeName>
    </domain>
</protein>
<dbReference type="InterPro" id="IPR024051">
    <property type="entry name" value="AICAR_Tfase_dup_dom_sf"/>
</dbReference>
<dbReference type="SMART" id="SM00851">
    <property type="entry name" value="MGS"/>
    <property type="match status" value="1"/>
</dbReference>
<dbReference type="InterPro" id="IPR036914">
    <property type="entry name" value="MGS-like_dom_sf"/>
</dbReference>
<dbReference type="Gene3D" id="3.40.50.1380">
    <property type="entry name" value="Methylglyoxal synthase-like domain"/>
    <property type="match status" value="1"/>
</dbReference>
<dbReference type="RefSeq" id="WP_121225104.1">
    <property type="nucleotide sequence ID" value="NZ_JBIUBA010000017.1"/>
</dbReference>
<evidence type="ECO:0000256" key="9">
    <source>
        <dbReference type="ARBA" id="ARBA00050687"/>
    </source>
</evidence>
<dbReference type="SUPFAM" id="SSF53927">
    <property type="entry name" value="Cytidine deaminase-like"/>
    <property type="match status" value="1"/>
</dbReference>
<reference evidence="12 13" key="1">
    <citation type="submission" date="2018-10" db="EMBL/GenBank/DDBJ databases">
        <title>Sequencing the genomes of 1000 actinobacteria strains.</title>
        <authorList>
            <person name="Klenk H.-P."/>
        </authorList>
    </citation>
    <scope>NUCLEOTIDE SEQUENCE [LARGE SCALE GENOMIC DNA]</scope>
    <source>
        <strain evidence="12 13">DSM 43911</strain>
    </source>
</reference>
<dbReference type="GO" id="GO:0003937">
    <property type="term" value="F:IMP cyclohydrolase activity"/>
    <property type="evidence" value="ECO:0007669"/>
    <property type="project" value="UniProtKB-UniRule"/>
</dbReference>
<evidence type="ECO:0000256" key="5">
    <source>
        <dbReference type="ARBA" id="ARBA00022755"/>
    </source>
</evidence>
<evidence type="ECO:0000256" key="8">
    <source>
        <dbReference type="ARBA" id="ARBA00050488"/>
    </source>
</evidence>
<gene>
    <name evidence="10" type="primary">purH</name>
    <name evidence="12" type="ORF">DFJ66_5537</name>
</gene>
<keyword evidence="6 10" id="KW-0378">Hydrolase</keyword>
<comment type="catalytic activity">
    <reaction evidence="9 10">
        <text>IMP + H2O = 5-formamido-1-(5-phospho-D-ribosyl)imidazole-4-carboxamide</text>
        <dbReference type="Rhea" id="RHEA:18445"/>
        <dbReference type="ChEBI" id="CHEBI:15377"/>
        <dbReference type="ChEBI" id="CHEBI:58053"/>
        <dbReference type="ChEBI" id="CHEBI:58467"/>
        <dbReference type="EC" id="3.5.4.10"/>
    </reaction>
</comment>
<evidence type="ECO:0000313" key="13">
    <source>
        <dbReference type="Proteomes" id="UP000272729"/>
    </source>
</evidence>